<protein>
    <submittedName>
        <fullName evidence="7">Methyl-accepting chemotaxis protein</fullName>
    </submittedName>
</protein>
<dbReference type="PANTHER" id="PTHR43531">
    <property type="entry name" value="PROTEIN ICFG"/>
    <property type="match status" value="1"/>
</dbReference>
<keyword evidence="4" id="KW-0812">Transmembrane</keyword>
<evidence type="ECO:0000313" key="7">
    <source>
        <dbReference type="EMBL" id="MDC4239012.1"/>
    </source>
</evidence>
<feature type="transmembrane region" description="Helical" evidence="4">
    <location>
        <begin position="188"/>
        <end position="210"/>
    </location>
</feature>
<feature type="domain" description="HAMP" evidence="6">
    <location>
        <begin position="212"/>
        <end position="267"/>
    </location>
</feature>
<dbReference type="Gene3D" id="1.10.287.950">
    <property type="entry name" value="Methyl-accepting chemotaxis protein"/>
    <property type="match status" value="1"/>
</dbReference>
<comment type="caution">
    <text evidence="7">The sequence shown here is derived from an EMBL/GenBank/DDBJ whole genome shotgun (WGS) entry which is preliminary data.</text>
</comment>
<dbReference type="GO" id="GO:0007165">
    <property type="term" value="P:signal transduction"/>
    <property type="evidence" value="ECO:0007669"/>
    <property type="project" value="UniProtKB-KW"/>
</dbReference>
<dbReference type="Gene3D" id="6.10.340.10">
    <property type="match status" value="1"/>
</dbReference>
<name>A0A9X3XL45_9CLOT</name>
<dbReference type="InterPro" id="IPR051310">
    <property type="entry name" value="MCP_chemotaxis"/>
</dbReference>
<keyword evidence="8" id="KW-1185">Reference proteome</keyword>
<sequence>MIKNLKVRVKIFILTTTLTLMMLVIGGIGIFQLNKADERMQKMYNENFSSVLSLNNSINEERSIETSIYKIILNVGNKNFQEEEKEKVIKSKENFDKNFSNYKNIYIDDHTSKAIIGIETKLKPYRDKQNEIINLAISGNGDEAKKQLELVELDFGEGFRYELNKLANYSNTIAESIKIENEQAIKKLISLLLTSIILVLITGIIAAAAITRNIVKPLKVAVNEMEIISKGDFSKEIDKKVLNRKDELGIILKYITIIQNSLSILLENVKIESKNTEYSIMNINSNIYDLNISLENMAATSEEVTAIMEETSASTQEIGHSIEAIEISAESIANKAKDGSKIAGEISNRALNNKNSVNLGLKNTNEVLESTKITLKDAIEQTKVINKIYQLSEIIIEITEQTNLLALNASIEAARAGEAGRGFAVVAEEIRKLAEASKESVIKIKETGNDISAAVNSLIDSSNSLISFMDKDLQNEFSNMIRVTETYKDDGILIDNIVNEFDKISNDLLISIKEISDIMNGVSKATIEGSSGIASIANKIVDASSKSDKTIINSNNAMESSKKLIESINVFKIRK</sequence>
<dbReference type="Proteomes" id="UP001141183">
    <property type="component" value="Unassembled WGS sequence"/>
</dbReference>
<proteinExistence type="inferred from homology"/>
<evidence type="ECO:0000256" key="2">
    <source>
        <dbReference type="ARBA" id="ARBA00029447"/>
    </source>
</evidence>
<dbReference type="InterPro" id="IPR024478">
    <property type="entry name" value="HlyB_4HB_MCP"/>
</dbReference>
<keyword evidence="4" id="KW-1133">Transmembrane helix</keyword>
<evidence type="ECO:0000313" key="8">
    <source>
        <dbReference type="Proteomes" id="UP001141183"/>
    </source>
</evidence>
<dbReference type="AlphaFoldDB" id="A0A9X3XL45"/>
<keyword evidence="4" id="KW-0472">Membrane</keyword>
<evidence type="ECO:0000256" key="1">
    <source>
        <dbReference type="ARBA" id="ARBA00022500"/>
    </source>
</evidence>
<dbReference type="RefSeq" id="WP_111927879.1">
    <property type="nucleotide sequence ID" value="NZ_JAKLPG010000053.1"/>
</dbReference>
<dbReference type="PROSITE" id="PS50885">
    <property type="entry name" value="HAMP"/>
    <property type="match status" value="1"/>
</dbReference>
<evidence type="ECO:0000256" key="3">
    <source>
        <dbReference type="PROSITE-ProRule" id="PRU00284"/>
    </source>
</evidence>
<dbReference type="SMART" id="SM00283">
    <property type="entry name" value="MA"/>
    <property type="match status" value="1"/>
</dbReference>
<dbReference type="GO" id="GO:0006935">
    <property type="term" value="P:chemotaxis"/>
    <property type="evidence" value="ECO:0007669"/>
    <property type="project" value="UniProtKB-KW"/>
</dbReference>
<gene>
    <name evidence="7" type="ORF">NE398_02350</name>
</gene>
<evidence type="ECO:0000259" key="6">
    <source>
        <dbReference type="PROSITE" id="PS50885"/>
    </source>
</evidence>
<accession>A0A9X3XL45</accession>
<organism evidence="7 8">
    <name type="scientific">Clostridium tertium</name>
    <dbReference type="NCBI Taxonomy" id="1559"/>
    <lineage>
        <taxon>Bacteria</taxon>
        <taxon>Bacillati</taxon>
        <taxon>Bacillota</taxon>
        <taxon>Clostridia</taxon>
        <taxon>Eubacteriales</taxon>
        <taxon>Clostridiaceae</taxon>
        <taxon>Clostridium</taxon>
    </lineage>
</organism>
<feature type="transmembrane region" description="Helical" evidence="4">
    <location>
        <begin position="12"/>
        <end position="33"/>
    </location>
</feature>
<comment type="similarity">
    <text evidence="2">Belongs to the methyl-accepting chemotaxis (MCP) protein family.</text>
</comment>
<dbReference type="GO" id="GO:0005886">
    <property type="term" value="C:plasma membrane"/>
    <property type="evidence" value="ECO:0007669"/>
    <property type="project" value="TreeGrafter"/>
</dbReference>
<keyword evidence="1" id="KW-0145">Chemotaxis</keyword>
<dbReference type="PRINTS" id="PR00260">
    <property type="entry name" value="CHEMTRNSDUCR"/>
</dbReference>
<dbReference type="SUPFAM" id="SSF58104">
    <property type="entry name" value="Methyl-accepting chemotaxis protein (MCP) signaling domain"/>
    <property type="match status" value="1"/>
</dbReference>
<keyword evidence="3" id="KW-0807">Transducer</keyword>
<feature type="domain" description="Methyl-accepting transducer" evidence="5">
    <location>
        <begin position="286"/>
        <end position="537"/>
    </location>
</feature>
<dbReference type="PROSITE" id="PS50111">
    <property type="entry name" value="CHEMOTAXIS_TRANSDUC_2"/>
    <property type="match status" value="1"/>
</dbReference>
<dbReference type="Pfam" id="PF12729">
    <property type="entry name" value="4HB_MCP_1"/>
    <property type="match status" value="1"/>
</dbReference>
<reference evidence="7" key="1">
    <citation type="submission" date="2022-05" db="EMBL/GenBank/DDBJ databases">
        <title>Draft genome sequence of Clostridium tertium strain CP3 isolated from Peru.</title>
        <authorList>
            <person name="Hurtado R."/>
            <person name="Lima L."/>
            <person name="Sousa T."/>
            <person name="Jaiswal A.K."/>
            <person name="Tiwari S."/>
            <person name="Maturrano L."/>
            <person name="Brenig B."/>
            <person name="Azevedo V."/>
        </authorList>
    </citation>
    <scope>NUCLEOTIDE SEQUENCE</scope>
    <source>
        <strain evidence="7">CP3</strain>
    </source>
</reference>
<dbReference type="PANTHER" id="PTHR43531:SF11">
    <property type="entry name" value="METHYL-ACCEPTING CHEMOTAXIS PROTEIN 3"/>
    <property type="match status" value="1"/>
</dbReference>
<dbReference type="GO" id="GO:0004888">
    <property type="term" value="F:transmembrane signaling receptor activity"/>
    <property type="evidence" value="ECO:0007669"/>
    <property type="project" value="InterPro"/>
</dbReference>
<dbReference type="Pfam" id="PF00015">
    <property type="entry name" value="MCPsignal"/>
    <property type="match status" value="1"/>
</dbReference>
<evidence type="ECO:0000256" key="4">
    <source>
        <dbReference type="SAM" id="Phobius"/>
    </source>
</evidence>
<evidence type="ECO:0000259" key="5">
    <source>
        <dbReference type="PROSITE" id="PS50111"/>
    </source>
</evidence>
<dbReference type="InterPro" id="IPR003660">
    <property type="entry name" value="HAMP_dom"/>
</dbReference>
<dbReference type="InterPro" id="IPR004089">
    <property type="entry name" value="MCPsignal_dom"/>
</dbReference>
<dbReference type="InterPro" id="IPR004090">
    <property type="entry name" value="Chemotax_Me-accpt_rcpt"/>
</dbReference>
<dbReference type="EMBL" id="JAMRYU010000001">
    <property type="protein sequence ID" value="MDC4239012.1"/>
    <property type="molecule type" value="Genomic_DNA"/>
</dbReference>